<dbReference type="GO" id="GO:0016887">
    <property type="term" value="F:ATP hydrolysis activity"/>
    <property type="evidence" value="ECO:0007669"/>
    <property type="project" value="InterPro"/>
</dbReference>
<dbReference type="Pfam" id="PF00005">
    <property type="entry name" value="ABC_tran"/>
    <property type="match status" value="1"/>
</dbReference>
<dbReference type="Proteomes" id="UP000199675">
    <property type="component" value="Unassembled WGS sequence"/>
</dbReference>
<dbReference type="Gene3D" id="3.40.50.300">
    <property type="entry name" value="P-loop containing nucleotide triphosphate hydrolases"/>
    <property type="match status" value="1"/>
</dbReference>
<proteinExistence type="inferred from homology"/>
<dbReference type="PANTHER" id="PTHR43820:SF5">
    <property type="entry name" value="HIGH-AFFINITY BRANCHED-CHAIN AMINO ACID TRANSPORT ATP-BINDING PROTEIN"/>
    <property type="match status" value="1"/>
</dbReference>
<dbReference type="RefSeq" id="WP_091817807.1">
    <property type="nucleotide sequence ID" value="NZ_FNNE01000016.1"/>
</dbReference>
<reference evidence="7 8" key="1">
    <citation type="submission" date="2016-10" db="EMBL/GenBank/DDBJ databases">
        <authorList>
            <person name="de Groot N.N."/>
        </authorList>
    </citation>
    <scope>NUCLEOTIDE SEQUENCE [LARGE SCALE GENOMIC DNA]</scope>
    <source>
        <strain evidence="7 8">CGMCC 1.7059</strain>
    </source>
</reference>
<dbReference type="EMBL" id="FNNE01000016">
    <property type="protein sequence ID" value="SDX73217.1"/>
    <property type="molecule type" value="Genomic_DNA"/>
</dbReference>
<evidence type="ECO:0000256" key="1">
    <source>
        <dbReference type="ARBA" id="ARBA00005417"/>
    </source>
</evidence>
<dbReference type="InterPro" id="IPR017780">
    <property type="entry name" value="ABC_transptr_urea_ATP-bd_UrtE"/>
</dbReference>
<organism evidence="7 8">
    <name type="scientific">Marinobacter mobilis</name>
    <dbReference type="NCBI Taxonomy" id="488533"/>
    <lineage>
        <taxon>Bacteria</taxon>
        <taxon>Pseudomonadati</taxon>
        <taxon>Pseudomonadota</taxon>
        <taxon>Gammaproteobacteria</taxon>
        <taxon>Pseudomonadales</taxon>
        <taxon>Marinobacteraceae</taxon>
        <taxon>Marinobacter</taxon>
    </lineage>
</organism>
<dbReference type="GO" id="GO:0015658">
    <property type="term" value="F:branched-chain amino acid transmembrane transporter activity"/>
    <property type="evidence" value="ECO:0007669"/>
    <property type="project" value="TreeGrafter"/>
</dbReference>
<dbReference type="InterPro" id="IPR003439">
    <property type="entry name" value="ABC_transporter-like_ATP-bd"/>
</dbReference>
<dbReference type="InterPro" id="IPR003593">
    <property type="entry name" value="AAA+_ATPase"/>
</dbReference>
<keyword evidence="2" id="KW-0813">Transport</keyword>
<dbReference type="PANTHER" id="PTHR43820">
    <property type="entry name" value="HIGH-AFFINITY BRANCHED-CHAIN AMINO ACID TRANSPORT ATP-BINDING PROTEIN LIVF"/>
    <property type="match status" value="1"/>
</dbReference>
<evidence type="ECO:0000259" key="6">
    <source>
        <dbReference type="PROSITE" id="PS50893"/>
    </source>
</evidence>
<dbReference type="GO" id="GO:0015807">
    <property type="term" value="P:L-amino acid transport"/>
    <property type="evidence" value="ECO:0007669"/>
    <property type="project" value="TreeGrafter"/>
</dbReference>
<sequence length="232" mass="25822">MLKVDKLNQFYGESHTLWDLELDVPKGQCTCVMGRNGVGKTTLMKCIMGEESVKDGSLNYNGGVELTQQKVEDRSRLGIGYVPQGRQIFPLLTVEENLRTGLAARKDGSKQIPERIYELFPVLKEMKNRRGGDLSGGQQQQLAIGRALVIEPQLLILDEPGEGIQPNIVAQIGEVIRKLIAEDGLTVLLVEQKLPFARKYADRFAILDRGRRVAQGDIGELSDELIKQHLTV</sequence>
<dbReference type="SMART" id="SM00382">
    <property type="entry name" value="AAA"/>
    <property type="match status" value="1"/>
</dbReference>
<keyword evidence="8" id="KW-1185">Reference proteome</keyword>
<evidence type="ECO:0000256" key="3">
    <source>
        <dbReference type="ARBA" id="ARBA00022741"/>
    </source>
</evidence>
<dbReference type="InterPro" id="IPR052156">
    <property type="entry name" value="BCAA_Transport_ATP-bd_LivF"/>
</dbReference>
<evidence type="ECO:0000256" key="2">
    <source>
        <dbReference type="ARBA" id="ARBA00022448"/>
    </source>
</evidence>
<dbReference type="OrthoDB" id="9776369at2"/>
<keyword evidence="5" id="KW-0029">Amino-acid transport</keyword>
<name>A0A1H3E3M9_9GAMM</name>
<gene>
    <name evidence="7" type="ORF">SAMN04487960_11617</name>
</gene>
<dbReference type="GO" id="GO:0005524">
    <property type="term" value="F:ATP binding"/>
    <property type="evidence" value="ECO:0007669"/>
    <property type="project" value="UniProtKB-KW"/>
</dbReference>
<evidence type="ECO:0000256" key="5">
    <source>
        <dbReference type="ARBA" id="ARBA00022970"/>
    </source>
</evidence>
<dbReference type="AlphaFoldDB" id="A0A1H3E3M9"/>
<comment type="similarity">
    <text evidence="1">Belongs to the ABC transporter superfamily.</text>
</comment>
<dbReference type="CDD" id="cd03224">
    <property type="entry name" value="ABC_TM1139_LivF_branched"/>
    <property type="match status" value="1"/>
</dbReference>
<protein>
    <submittedName>
        <fullName evidence="7">Amino acid/amide ABC transporter ATP-binding protein 2, HAAT family</fullName>
    </submittedName>
</protein>
<dbReference type="InterPro" id="IPR027417">
    <property type="entry name" value="P-loop_NTPase"/>
</dbReference>
<dbReference type="PROSITE" id="PS50893">
    <property type="entry name" value="ABC_TRANSPORTER_2"/>
    <property type="match status" value="1"/>
</dbReference>
<evidence type="ECO:0000313" key="7">
    <source>
        <dbReference type="EMBL" id="SDX73217.1"/>
    </source>
</evidence>
<feature type="domain" description="ABC transporter" evidence="6">
    <location>
        <begin position="2"/>
        <end position="232"/>
    </location>
</feature>
<keyword evidence="4 7" id="KW-0067">ATP-binding</keyword>
<evidence type="ECO:0000313" key="8">
    <source>
        <dbReference type="Proteomes" id="UP000199675"/>
    </source>
</evidence>
<evidence type="ECO:0000256" key="4">
    <source>
        <dbReference type="ARBA" id="ARBA00022840"/>
    </source>
</evidence>
<keyword evidence="3" id="KW-0547">Nucleotide-binding</keyword>
<accession>A0A1H3E3M9</accession>
<dbReference type="NCBIfam" id="TIGR03410">
    <property type="entry name" value="urea_trans_UrtE"/>
    <property type="match status" value="1"/>
</dbReference>
<dbReference type="SUPFAM" id="SSF52540">
    <property type="entry name" value="P-loop containing nucleoside triphosphate hydrolases"/>
    <property type="match status" value="1"/>
</dbReference>
<dbReference type="STRING" id="488533.SAMN04487960_11617"/>